<sequence length="106" mass="12024">MGFLIKLDEGFAMAHGCLAYWYQQRARLEDAKKTVIQPLVLTPGVARRERQQIEAIGHWINGRGRNSIALIKEHISEFPRDGLLLRKQDYPAGSDCSDWAADKMAI</sequence>
<gene>
    <name evidence="1" type="ORF">MGWOODY_Clf673</name>
</gene>
<organism evidence="1">
    <name type="scientific">hydrothermal vent metagenome</name>
    <dbReference type="NCBI Taxonomy" id="652676"/>
    <lineage>
        <taxon>unclassified sequences</taxon>
        <taxon>metagenomes</taxon>
        <taxon>ecological metagenomes</taxon>
    </lineage>
</organism>
<dbReference type="AlphaFoldDB" id="A0A160VA33"/>
<protein>
    <submittedName>
        <fullName evidence="1">Uncharacterized protein</fullName>
    </submittedName>
</protein>
<dbReference type="EMBL" id="FAXA01000332">
    <property type="protein sequence ID" value="CUV02909.1"/>
    <property type="molecule type" value="Genomic_DNA"/>
</dbReference>
<reference evidence="1" key="1">
    <citation type="submission" date="2015-10" db="EMBL/GenBank/DDBJ databases">
        <authorList>
            <person name="Gilbert D.G."/>
        </authorList>
    </citation>
    <scope>NUCLEOTIDE SEQUENCE</scope>
</reference>
<name>A0A160VA33_9ZZZZ</name>
<proteinExistence type="predicted"/>
<evidence type="ECO:0000313" key="1">
    <source>
        <dbReference type="EMBL" id="CUV02909.1"/>
    </source>
</evidence>
<accession>A0A160VA33</accession>